<protein>
    <submittedName>
        <fullName evidence="1">Unannotated protein</fullName>
    </submittedName>
</protein>
<proteinExistence type="predicted"/>
<gene>
    <name evidence="1" type="ORF">UFOPK4422_00627</name>
</gene>
<sequence>MLRYFVNQKGLTGVEVGGVGSVPVFAVSPAPGAPHIRASVNHRAVSAGFIHASIKEVLPSDEIFGDH</sequence>
<evidence type="ECO:0000313" key="1">
    <source>
        <dbReference type="EMBL" id="CAB5119986.1"/>
    </source>
</evidence>
<reference evidence="1" key="1">
    <citation type="submission" date="2020-05" db="EMBL/GenBank/DDBJ databases">
        <authorList>
            <person name="Chiriac C."/>
            <person name="Salcher M."/>
            <person name="Ghai R."/>
            <person name="Kavagutti S V."/>
        </authorList>
    </citation>
    <scope>NUCLEOTIDE SEQUENCE</scope>
</reference>
<organism evidence="1">
    <name type="scientific">freshwater metagenome</name>
    <dbReference type="NCBI Taxonomy" id="449393"/>
    <lineage>
        <taxon>unclassified sequences</taxon>
        <taxon>metagenomes</taxon>
        <taxon>ecological metagenomes</taxon>
    </lineage>
</organism>
<accession>A0A6J7VXW9</accession>
<name>A0A6J7VXW9_9ZZZZ</name>
<dbReference type="AlphaFoldDB" id="A0A6J7VXW9"/>
<dbReference type="EMBL" id="CAFBRX010000050">
    <property type="protein sequence ID" value="CAB5119986.1"/>
    <property type="molecule type" value="Genomic_DNA"/>
</dbReference>